<gene>
    <name evidence="1" type="ORF">EZ437_17035</name>
</gene>
<proteinExistence type="predicted"/>
<dbReference type="EMBL" id="SJSL01000005">
    <property type="protein sequence ID" value="TCC99943.1"/>
    <property type="molecule type" value="Genomic_DNA"/>
</dbReference>
<sequence length="140" mass="16284">MTVACLTISCCEIDKRANIDHQDTIELLNLALGGKQFNKLFQESRIQNKSVYIALDSTDIRWPKKAGNIQIELIAGYNKKPDVFQRGNEKRFVINPPIFEFVNDSAKVSVYVFKFHLNKEFKFAKSKDKWLLVSDNEYQY</sequence>
<protein>
    <submittedName>
        <fullName evidence="1">Uncharacterized protein</fullName>
    </submittedName>
</protein>
<dbReference type="Proteomes" id="UP000293347">
    <property type="component" value="Unassembled WGS sequence"/>
</dbReference>
<evidence type="ECO:0000313" key="2">
    <source>
        <dbReference type="Proteomes" id="UP000293347"/>
    </source>
</evidence>
<reference evidence="1 2" key="1">
    <citation type="submission" date="2019-02" db="EMBL/GenBank/DDBJ databases">
        <title>Pedobacter sp. RP-1-14 sp. nov., isolated from Arctic soil.</title>
        <authorList>
            <person name="Dahal R.H."/>
        </authorList>
    </citation>
    <scope>NUCLEOTIDE SEQUENCE [LARGE SCALE GENOMIC DNA]</scope>
    <source>
        <strain evidence="1 2">RP-1-14</strain>
    </source>
</reference>
<keyword evidence="2" id="KW-1185">Reference proteome</keyword>
<dbReference type="AlphaFoldDB" id="A0A4R0NKW0"/>
<evidence type="ECO:0000313" key="1">
    <source>
        <dbReference type="EMBL" id="TCC99943.1"/>
    </source>
</evidence>
<name>A0A4R0NKW0_9SPHI</name>
<dbReference type="RefSeq" id="WP_131597278.1">
    <property type="nucleotide sequence ID" value="NZ_SJSL01000005.1"/>
</dbReference>
<accession>A0A4R0NKW0</accession>
<organism evidence="1 2">
    <name type="scientific">Pedobacter psychroterrae</name>
    <dbReference type="NCBI Taxonomy" id="2530453"/>
    <lineage>
        <taxon>Bacteria</taxon>
        <taxon>Pseudomonadati</taxon>
        <taxon>Bacteroidota</taxon>
        <taxon>Sphingobacteriia</taxon>
        <taxon>Sphingobacteriales</taxon>
        <taxon>Sphingobacteriaceae</taxon>
        <taxon>Pedobacter</taxon>
    </lineage>
</organism>
<comment type="caution">
    <text evidence="1">The sequence shown here is derived from an EMBL/GenBank/DDBJ whole genome shotgun (WGS) entry which is preliminary data.</text>
</comment>